<protein>
    <submittedName>
        <fullName evidence="1">Glutaredoxin-like domain (DUF836)</fullName>
    </submittedName>
    <submittedName>
        <fullName evidence="2">Glutaredoxin-like protein DUF836</fullName>
    </submittedName>
</protein>
<name>A0A377Q874_9NEIS</name>
<dbReference type="EMBL" id="SMBT01000002">
    <property type="protein sequence ID" value="TCU89565.1"/>
    <property type="molecule type" value="Genomic_DNA"/>
</dbReference>
<dbReference type="InterPro" id="IPR036249">
    <property type="entry name" value="Thioredoxin-like_sf"/>
</dbReference>
<dbReference type="SUPFAM" id="SSF52833">
    <property type="entry name" value="Thioredoxin-like"/>
    <property type="match status" value="1"/>
</dbReference>
<dbReference type="Gene3D" id="3.40.30.10">
    <property type="entry name" value="Glutaredoxin"/>
    <property type="match status" value="1"/>
</dbReference>
<evidence type="ECO:0000313" key="1">
    <source>
        <dbReference type="EMBL" id="STQ90935.1"/>
    </source>
</evidence>
<organism evidence="1 3">
    <name type="scientific">Iodobacter fluviatilis</name>
    <dbReference type="NCBI Taxonomy" id="537"/>
    <lineage>
        <taxon>Bacteria</taxon>
        <taxon>Pseudomonadati</taxon>
        <taxon>Pseudomonadota</taxon>
        <taxon>Betaproteobacteria</taxon>
        <taxon>Neisseriales</taxon>
        <taxon>Chitinibacteraceae</taxon>
        <taxon>Iodobacter</taxon>
    </lineage>
</organism>
<dbReference type="EMBL" id="UGHR01000001">
    <property type="protein sequence ID" value="STQ90935.1"/>
    <property type="molecule type" value="Genomic_DNA"/>
</dbReference>
<evidence type="ECO:0000313" key="2">
    <source>
        <dbReference type="EMBL" id="TCU89565.1"/>
    </source>
</evidence>
<accession>A0A377Q874</accession>
<gene>
    <name evidence="2" type="ORF">EV682_102481</name>
    <name evidence="1" type="ORF">NCTC11159_02006</name>
</gene>
<dbReference type="Proteomes" id="UP000295794">
    <property type="component" value="Unassembled WGS sequence"/>
</dbReference>
<sequence length="81" mass="9334">MIQLKLYGREYCSLCLVMRDLLQQQAQTAGFELEWIDIDDIDHLEAQYGEWVPVLAGSDGVEICHYHLDQAALDAYIANFR</sequence>
<reference evidence="1 3" key="1">
    <citation type="submission" date="2018-06" db="EMBL/GenBank/DDBJ databases">
        <authorList>
            <consortium name="Pathogen Informatics"/>
            <person name="Doyle S."/>
        </authorList>
    </citation>
    <scope>NUCLEOTIDE SEQUENCE [LARGE SCALE GENOMIC DNA]</scope>
    <source>
        <strain evidence="1 3">NCTC11159</strain>
    </source>
</reference>
<dbReference type="AlphaFoldDB" id="A0A377Q874"/>
<keyword evidence="4" id="KW-1185">Reference proteome</keyword>
<evidence type="ECO:0000313" key="4">
    <source>
        <dbReference type="Proteomes" id="UP000295794"/>
    </source>
</evidence>
<dbReference type="OrthoDB" id="8779161at2"/>
<dbReference type="RefSeq" id="WP_115227204.1">
    <property type="nucleotide sequence ID" value="NZ_CAWOLO010000002.1"/>
</dbReference>
<dbReference type="Pfam" id="PF05768">
    <property type="entry name" value="Glrx-like"/>
    <property type="match status" value="1"/>
</dbReference>
<evidence type="ECO:0000313" key="3">
    <source>
        <dbReference type="Proteomes" id="UP000255108"/>
    </source>
</evidence>
<dbReference type="InterPro" id="IPR008554">
    <property type="entry name" value="Glutaredoxin-like"/>
</dbReference>
<dbReference type="Proteomes" id="UP000255108">
    <property type="component" value="Unassembled WGS sequence"/>
</dbReference>
<proteinExistence type="predicted"/>
<reference evidence="2 4" key="2">
    <citation type="submission" date="2019-03" db="EMBL/GenBank/DDBJ databases">
        <title>Genomic Encyclopedia of Type Strains, Phase IV (KMG-IV): sequencing the most valuable type-strain genomes for metagenomic binning, comparative biology and taxonomic classification.</title>
        <authorList>
            <person name="Goeker M."/>
        </authorList>
    </citation>
    <scope>NUCLEOTIDE SEQUENCE [LARGE SCALE GENOMIC DNA]</scope>
    <source>
        <strain evidence="2 4">DSM 3764</strain>
    </source>
</reference>